<accession>A0ABS7CEV8</accession>
<evidence type="ECO:0000313" key="3">
    <source>
        <dbReference type="Proteomes" id="UP001519887"/>
    </source>
</evidence>
<feature type="region of interest" description="Disordered" evidence="1">
    <location>
        <begin position="20"/>
        <end position="61"/>
    </location>
</feature>
<protein>
    <submittedName>
        <fullName evidence="2">Uncharacterized protein</fullName>
    </submittedName>
</protein>
<evidence type="ECO:0000313" key="2">
    <source>
        <dbReference type="EMBL" id="MBW7459230.1"/>
    </source>
</evidence>
<keyword evidence="3" id="KW-1185">Reference proteome</keyword>
<dbReference type="Proteomes" id="UP001519887">
    <property type="component" value="Unassembled WGS sequence"/>
</dbReference>
<sequence length="61" mass="7120">MKALFAETLQVTPEAKMYEHLGYEKHDMQNKQTTKRRNDKSKKNNIMSEHGDQEIAGCTHK</sequence>
<name>A0ABS7CEV8_9BACL</name>
<feature type="compositionally biased region" description="Basic and acidic residues" evidence="1">
    <location>
        <begin position="20"/>
        <end position="29"/>
    </location>
</feature>
<organism evidence="2 3">
    <name type="scientific">Paenibacillus sepulcri</name>
    <dbReference type="NCBI Taxonomy" id="359917"/>
    <lineage>
        <taxon>Bacteria</taxon>
        <taxon>Bacillati</taxon>
        <taxon>Bacillota</taxon>
        <taxon>Bacilli</taxon>
        <taxon>Bacillales</taxon>
        <taxon>Paenibacillaceae</taxon>
        <taxon>Paenibacillus</taxon>
    </lineage>
</organism>
<gene>
    <name evidence="2" type="ORF">K0U00_34780</name>
</gene>
<evidence type="ECO:0000256" key="1">
    <source>
        <dbReference type="SAM" id="MobiDB-lite"/>
    </source>
</evidence>
<dbReference type="RefSeq" id="WP_210037296.1">
    <property type="nucleotide sequence ID" value="NZ_JBHLVU010000004.1"/>
</dbReference>
<proteinExistence type="predicted"/>
<dbReference type="EMBL" id="JAHZIK010001542">
    <property type="protein sequence ID" value="MBW7459230.1"/>
    <property type="molecule type" value="Genomic_DNA"/>
</dbReference>
<reference evidence="2 3" key="1">
    <citation type="submission" date="2021-07" db="EMBL/GenBank/DDBJ databases">
        <title>Paenibacillus radiodurans sp. nov., isolated from the southeastern edge of Tengger Desert.</title>
        <authorList>
            <person name="Zhang G."/>
        </authorList>
    </citation>
    <scope>NUCLEOTIDE SEQUENCE [LARGE SCALE GENOMIC DNA]</scope>
    <source>
        <strain evidence="2 3">CCM 7311</strain>
    </source>
</reference>
<comment type="caution">
    <text evidence="2">The sequence shown here is derived from an EMBL/GenBank/DDBJ whole genome shotgun (WGS) entry which is preliminary data.</text>
</comment>